<comment type="cofactor">
    <cofactor evidence="1 20">
        <name>FAD</name>
        <dbReference type="ChEBI" id="CHEBI:57692"/>
    </cofactor>
</comment>
<keyword evidence="11 20" id="KW-0274">FAD</keyword>
<dbReference type="InterPro" id="IPR006094">
    <property type="entry name" value="Oxid_FAD_bind_N"/>
</dbReference>
<dbReference type="GO" id="GO:0071949">
    <property type="term" value="F:FAD binding"/>
    <property type="evidence" value="ECO:0007669"/>
    <property type="project" value="InterPro"/>
</dbReference>
<feature type="domain" description="FAD-binding PCMH-type" evidence="21">
    <location>
        <begin position="12"/>
        <end position="176"/>
    </location>
</feature>
<evidence type="ECO:0000256" key="8">
    <source>
        <dbReference type="ARBA" id="ARBA00022490"/>
    </source>
</evidence>
<evidence type="ECO:0000313" key="23">
    <source>
        <dbReference type="Proteomes" id="UP000275281"/>
    </source>
</evidence>
<dbReference type="Pfam" id="PF01565">
    <property type="entry name" value="FAD_binding_4"/>
    <property type="match status" value="1"/>
</dbReference>
<evidence type="ECO:0000256" key="14">
    <source>
        <dbReference type="ARBA" id="ARBA00022984"/>
    </source>
</evidence>
<proteinExistence type="inferred from homology"/>
<dbReference type="Proteomes" id="UP000275281">
    <property type="component" value="Unassembled WGS sequence"/>
</dbReference>
<dbReference type="InterPro" id="IPR003170">
    <property type="entry name" value="MurB"/>
</dbReference>
<dbReference type="NCBIfam" id="TIGR00179">
    <property type="entry name" value="murB"/>
    <property type="match status" value="1"/>
</dbReference>
<dbReference type="HAMAP" id="MF_00037">
    <property type="entry name" value="MurB"/>
    <property type="match status" value="1"/>
</dbReference>
<keyword evidence="16 20" id="KW-0131">Cell cycle</keyword>
<feature type="active site" evidence="20">
    <location>
        <position position="154"/>
    </location>
</feature>
<feature type="active site" evidence="20">
    <location>
        <position position="316"/>
    </location>
</feature>
<dbReference type="RefSeq" id="WP_124025861.1">
    <property type="nucleotide sequence ID" value="NZ_JBHRSN010000005.1"/>
</dbReference>
<comment type="subcellular location">
    <subcellularLocation>
        <location evidence="3 20">Cytoplasm</location>
    </subcellularLocation>
</comment>
<evidence type="ECO:0000256" key="18">
    <source>
        <dbReference type="ARBA" id="ARBA00031026"/>
    </source>
</evidence>
<evidence type="ECO:0000256" key="10">
    <source>
        <dbReference type="ARBA" id="ARBA00022630"/>
    </source>
</evidence>
<dbReference type="Gene3D" id="3.30.465.10">
    <property type="match status" value="1"/>
</dbReference>
<comment type="function">
    <text evidence="2 20">Cell wall formation.</text>
</comment>
<reference evidence="22 23" key="1">
    <citation type="submission" date="2018-11" db="EMBL/GenBank/DDBJ databases">
        <authorList>
            <person name="Ye M.-Q."/>
            <person name="Du Z.-J."/>
        </authorList>
    </citation>
    <scope>NUCLEOTIDE SEQUENCE [LARGE SCALE GENOMIC DNA]</scope>
    <source>
        <strain evidence="22 23">U0105</strain>
    </source>
</reference>
<evidence type="ECO:0000256" key="4">
    <source>
        <dbReference type="ARBA" id="ARBA00004752"/>
    </source>
</evidence>
<comment type="pathway">
    <text evidence="4 20">Cell wall biogenesis; peptidoglycan biosynthesis.</text>
</comment>
<comment type="caution">
    <text evidence="22">The sequence shown here is derived from an EMBL/GenBank/DDBJ whole genome shotgun (WGS) entry which is preliminary data.</text>
</comment>
<comment type="catalytic activity">
    <reaction evidence="19 20">
        <text>UDP-N-acetyl-alpha-D-muramate + NADP(+) = UDP-N-acetyl-3-O-(1-carboxyvinyl)-alpha-D-glucosamine + NADPH + H(+)</text>
        <dbReference type="Rhea" id="RHEA:12248"/>
        <dbReference type="ChEBI" id="CHEBI:15378"/>
        <dbReference type="ChEBI" id="CHEBI:57783"/>
        <dbReference type="ChEBI" id="CHEBI:58349"/>
        <dbReference type="ChEBI" id="CHEBI:68483"/>
        <dbReference type="ChEBI" id="CHEBI:70757"/>
        <dbReference type="EC" id="1.3.1.98"/>
    </reaction>
</comment>
<evidence type="ECO:0000256" key="6">
    <source>
        <dbReference type="ARBA" id="ARBA00012518"/>
    </source>
</evidence>
<evidence type="ECO:0000256" key="13">
    <source>
        <dbReference type="ARBA" id="ARBA00022960"/>
    </source>
</evidence>
<evidence type="ECO:0000256" key="19">
    <source>
        <dbReference type="ARBA" id="ARBA00048914"/>
    </source>
</evidence>
<keyword evidence="9 20" id="KW-0132">Cell division</keyword>
<keyword evidence="13 20" id="KW-0133">Cell shape</keyword>
<keyword evidence="23" id="KW-1185">Reference proteome</keyword>
<dbReference type="GO" id="GO:0005829">
    <property type="term" value="C:cytosol"/>
    <property type="evidence" value="ECO:0007669"/>
    <property type="project" value="TreeGrafter"/>
</dbReference>
<keyword evidence="17 20" id="KW-0961">Cell wall biogenesis/degradation</keyword>
<dbReference type="GO" id="GO:0071555">
    <property type="term" value="P:cell wall organization"/>
    <property type="evidence" value="ECO:0007669"/>
    <property type="project" value="UniProtKB-KW"/>
</dbReference>
<keyword evidence="10 20" id="KW-0285">Flavoprotein</keyword>
<evidence type="ECO:0000256" key="9">
    <source>
        <dbReference type="ARBA" id="ARBA00022618"/>
    </source>
</evidence>
<dbReference type="AlphaFoldDB" id="A0A3N5ZD49"/>
<sequence>MVSLSSYHTFGLSARCRALYLLEREEQVAQYIAQEGPKYLIGEGSNTIFLEDFDGTVAINQLKGVEYKEKKHHHEISVKAGENWHNFVTSCMHNGWHGLENLALIPGSVGAAPIQNIGAYGVEAETFINRVLAVNTVTGDYCEFTHSECEFAYRDSVFKRAPEWLVTQVVFHLPKDASLNVSYKDIAQLNPKTPQALYEHVVNIRRTKLPDPNVVGNAGSFFKNPVIDKEHWLTLKSNFPTMVGFPVEGNRVKVAAAWLIDSLGFKQKSAGGIRCHPNQPLVLINANQGTGAELISFSQSIMTEVFNVYNIQLEPEARLIGKQGLICL</sequence>
<evidence type="ECO:0000256" key="11">
    <source>
        <dbReference type="ARBA" id="ARBA00022827"/>
    </source>
</evidence>
<dbReference type="GO" id="GO:0008360">
    <property type="term" value="P:regulation of cell shape"/>
    <property type="evidence" value="ECO:0007669"/>
    <property type="project" value="UniProtKB-KW"/>
</dbReference>
<dbReference type="EMBL" id="RPOK01000001">
    <property type="protein sequence ID" value="RPJ67858.1"/>
    <property type="molecule type" value="Genomic_DNA"/>
</dbReference>
<dbReference type="SUPFAM" id="SSF56194">
    <property type="entry name" value="Uridine diphospho-N-Acetylenolpyruvylglucosamine reductase, MurB, C-terminal domain"/>
    <property type="match status" value="1"/>
</dbReference>
<name>A0A3N5ZD49_9ALTE</name>
<evidence type="ECO:0000313" key="22">
    <source>
        <dbReference type="EMBL" id="RPJ67858.1"/>
    </source>
</evidence>
<dbReference type="UniPathway" id="UPA00219"/>
<dbReference type="SUPFAM" id="SSF56176">
    <property type="entry name" value="FAD-binding/transporter-associated domain-like"/>
    <property type="match status" value="1"/>
</dbReference>
<evidence type="ECO:0000259" key="21">
    <source>
        <dbReference type="PROSITE" id="PS51387"/>
    </source>
</evidence>
<evidence type="ECO:0000256" key="20">
    <source>
        <dbReference type="HAMAP-Rule" id="MF_00037"/>
    </source>
</evidence>
<evidence type="ECO:0000256" key="3">
    <source>
        <dbReference type="ARBA" id="ARBA00004496"/>
    </source>
</evidence>
<dbReference type="PANTHER" id="PTHR21071">
    <property type="entry name" value="UDP-N-ACETYLENOLPYRUVOYLGLUCOSAMINE REDUCTASE"/>
    <property type="match status" value="1"/>
</dbReference>
<dbReference type="GO" id="GO:0009252">
    <property type="term" value="P:peptidoglycan biosynthetic process"/>
    <property type="evidence" value="ECO:0007669"/>
    <property type="project" value="UniProtKB-UniRule"/>
</dbReference>
<dbReference type="PROSITE" id="PS51387">
    <property type="entry name" value="FAD_PCMH"/>
    <property type="match status" value="1"/>
</dbReference>
<evidence type="ECO:0000256" key="7">
    <source>
        <dbReference type="ARBA" id="ARBA00015188"/>
    </source>
</evidence>
<dbReference type="InterPro" id="IPR016169">
    <property type="entry name" value="FAD-bd_PCMH_sub2"/>
</dbReference>
<dbReference type="NCBIfam" id="NF000755">
    <property type="entry name" value="PRK00046.1"/>
    <property type="match status" value="1"/>
</dbReference>
<dbReference type="Gene3D" id="3.30.43.10">
    <property type="entry name" value="Uridine Diphospho-n-acetylenolpyruvylglucosamine Reductase, domain 2"/>
    <property type="match status" value="1"/>
</dbReference>
<protein>
    <recommendedName>
        <fullName evidence="7 20">UDP-N-acetylenolpyruvoylglucosamine reductase</fullName>
        <ecNumber evidence="6 20">1.3.1.98</ecNumber>
    </recommendedName>
    <alternativeName>
        <fullName evidence="18 20">UDP-N-acetylmuramate dehydrogenase</fullName>
    </alternativeName>
</protein>
<dbReference type="GO" id="GO:0051301">
    <property type="term" value="P:cell division"/>
    <property type="evidence" value="ECO:0007669"/>
    <property type="project" value="UniProtKB-KW"/>
</dbReference>
<dbReference type="InterPro" id="IPR036635">
    <property type="entry name" value="MurB_C_sf"/>
</dbReference>
<dbReference type="Gene3D" id="3.90.78.10">
    <property type="entry name" value="UDP-N-acetylenolpyruvoylglucosamine reductase, C-terminal domain"/>
    <property type="match status" value="1"/>
</dbReference>
<dbReference type="EC" id="1.3.1.98" evidence="6 20"/>
<keyword evidence="14 20" id="KW-0573">Peptidoglycan synthesis</keyword>
<keyword evidence="15 20" id="KW-0560">Oxidoreductase</keyword>
<dbReference type="InterPro" id="IPR011601">
    <property type="entry name" value="MurB_C"/>
</dbReference>
<dbReference type="InterPro" id="IPR036318">
    <property type="entry name" value="FAD-bd_PCMH-like_sf"/>
</dbReference>
<keyword evidence="12 20" id="KW-0521">NADP</keyword>
<evidence type="ECO:0000256" key="17">
    <source>
        <dbReference type="ARBA" id="ARBA00023316"/>
    </source>
</evidence>
<organism evidence="22 23">
    <name type="scientific">Alteromonas sediminis</name>
    <dbReference type="NCBI Taxonomy" id="2259342"/>
    <lineage>
        <taxon>Bacteria</taxon>
        <taxon>Pseudomonadati</taxon>
        <taxon>Pseudomonadota</taxon>
        <taxon>Gammaproteobacteria</taxon>
        <taxon>Alteromonadales</taxon>
        <taxon>Alteromonadaceae</taxon>
        <taxon>Alteromonas/Salinimonas group</taxon>
        <taxon>Alteromonas</taxon>
    </lineage>
</organism>
<gene>
    <name evidence="20" type="primary">murB</name>
    <name evidence="22" type="ORF">DRW07_00115</name>
</gene>
<comment type="similarity">
    <text evidence="5 20">Belongs to the MurB family.</text>
</comment>
<dbReference type="InterPro" id="IPR016167">
    <property type="entry name" value="FAD-bd_PCMH_sub1"/>
</dbReference>
<evidence type="ECO:0000256" key="2">
    <source>
        <dbReference type="ARBA" id="ARBA00003921"/>
    </source>
</evidence>
<dbReference type="Pfam" id="PF02873">
    <property type="entry name" value="MurB_C"/>
    <property type="match status" value="1"/>
</dbReference>
<evidence type="ECO:0000256" key="15">
    <source>
        <dbReference type="ARBA" id="ARBA00023002"/>
    </source>
</evidence>
<dbReference type="OrthoDB" id="9804753at2"/>
<dbReference type="PANTHER" id="PTHR21071:SF4">
    <property type="entry name" value="UDP-N-ACETYLENOLPYRUVOYLGLUCOSAMINE REDUCTASE"/>
    <property type="match status" value="1"/>
</dbReference>
<evidence type="ECO:0000256" key="16">
    <source>
        <dbReference type="ARBA" id="ARBA00023306"/>
    </source>
</evidence>
<evidence type="ECO:0000256" key="12">
    <source>
        <dbReference type="ARBA" id="ARBA00022857"/>
    </source>
</evidence>
<keyword evidence="8 20" id="KW-0963">Cytoplasm</keyword>
<dbReference type="GO" id="GO:0008762">
    <property type="term" value="F:UDP-N-acetylmuramate dehydrogenase activity"/>
    <property type="evidence" value="ECO:0007669"/>
    <property type="project" value="UniProtKB-UniRule"/>
</dbReference>
<dbReference type="InterPro" id="IPR016166">
    <property type="entry name" value="FAD-bd_PCMH"/>
</dbReference>
<feature type="active site" description="Proton donor" evidence="20">
    <location>
        <position position="220"/>
    </location>
</feature>
<evidence type="ECO:0000256" key="1">
    <source>
        <dbReference type="ARBA" id="ARBA00001974"/>
    </source>
</evidence>
<accession>A0A3N5ZD49</accession>
<evidence type="ECO:0000256" key="5">
    <source>
        <dbReference type="ARBA" id="ARBA00010485"/>
    </source>
</evidence>